<protein>
    <recommendedName>
        <fullName evidence="3">LysM domain-containing protein</fullName>
    </recommendedName>
</protein>
<evidence type="ECO:0000256" key="1">
    <source>
        <dbReference type="SAM" id="MobiDB-lite"/>
    </source>
</evidence>
<keyword evidence="2" id="KW-0472">Membrane</keyword>
<feature type="compositionally biased region" description="Polar residues" evidence="1">
    <location>
        <begin position="17"/>
        <end position="37"/>
    </location>
</feature>
<dbReference type="PROSITE" id="PS51782">
    <property type="entry name" value="LYSM"/>
    <property type="match status" value="1"/>
</dbReference>
<feature type="region of interest" description="Disordered" evidence="1">
    <location>
        <begin position="1"/>
        <end position="37"/>
    </location>
</feature>
<dbReference type="SMART" id="SM00257">
    <property type="entry name" value="LysM"/>
    <property type="match status" value="1"/>
</dbReference>
<keyword evidence="5" id="KW-1185">Reference proteome</keyword>
<evidence type="ECO:0000313" key="5">
    <source>
        <dbReference type="Proteomes" id="UP001500187"/>
    </source>
</evidence>
<evidence type="ECO:0000256" key="2">
    <source>
        <dbReference type="SAM" id="Phobius"/>
    </source>
</evidence>
<evidence type="ECO:0000259" key="3">
    <source>
        <dbReference type="PROSITE" id="PS51782"/>
    </source>
</evidence>
<feature type="transmembrane region" description="Helical" evidence="2">
    <location>
        <begin position="107"/>
        <end position="129"/>
    </location>
</feature>
<name>A0ABP9BH96_9MICC</name>
<reference evidence="5" key="1">
    <citation type="journal article" date="2019" name="Int. J. Syst. Evol. Microbiol.">
        <title>The Global Catalogue of Microorganisms (GCM) 10K type strain sequencing project: providing services to taxonomists for standard genome sequencing and annotation.</title>
        <authorList>
            <consortium name="The Broad Institute Genomics Platform"/>
            <consortium name="The Broad Institute Genome Sequencing Center for Infectious Disease"/>
            <person name="Wu L."/>
            <person name="Ma J."/>
        </authorList>
    </citation>
    <scope>NUCLEOTIDE SEQUENCE [LARGE SCALE GENOMIC DNA]</scope>
    <source>
        <strain evidence="5">JCM 18541</strain>
    </source>
</reference>
<evidence type="ECO:0000313" key="4">
    <source>
        <dbReference type="EMBL" id="GAA4795385.1"/>
    </source>
</evidence>
<feature type="domain" description="LysM" evidence="3">
    <location>
        <begin position="147"/>
        <end position="196"/>
    </location>
</feature>
<dbReference type="CDD" id="cd00118">
    <property type="entry name" value="LysM"/>
    <property type="match status" value="1"/>
</dbReference>
<comment type="caution">
    <text evidence="4">The sequence shown here is derived from an EMBL/GenBank/DDBJ whole genome shotgun (WGS) entry which is preliminary data.</text>
</comment>
<accession>A0ABP9BH96</accession>
<dbReference type="Pfam" id="PF01476">
    <property type="entry name" value="LysM"/>
    <property type="match status" value="1"/>
</dbReference>
<dbReference type="SUPFAM" id="SSF54106">
    <property type="entry name" value="LysM domain"/>
    <property type="match status" value="1"/>
</dbReference>
<dbReference type="InterPro" id="IPR018392">
    <property type="entry name" value="LysM"/>
</dbReference>
<dbReference type="Gene3D" id="3.10.350.10">
    <property type="entry name" value="LysM domain"/>
    <property type="match status" value="1"/>
</dbReference>
<keyword evidence="2" id="KW-1133">Transmembrane helix</keyword>
<dbReference type="Proteomes" id="UP001500187">
    <property type="component" value="Unassembled WGS sequence"/>
</dbReference>
<dbReference type="EMBL" id="BAABKP010000002">
    <property type="protein sequence ID" value="GAA4795385.1"/>
    <property type="molecule type" value="Genomic_DNA"/>
</dbReference>
<sequence>MSAIALPDFMAPASSKKPLNSLQAQADAQRSRAKANSTFTTPQYRIRTVEPGTFRRHQGAQTAVTRPTQQGQLLAPVSAAQTSQGVNQQKKRGLLGGAVRLTRKGRLVFRGIPALTLAVLIVLGALTFINPGEAKSSTGEMATQVSSTMTVMHGDSLWSIAAKVAPGQDNRDVINHIMQINDLSTARVEPGQVLEVPVYTSK</sequence>
<keyword evidence="2" id="KW-0812">Transmembrane</keyword>
<gene>
    <name evidence="4" type="ORF">GCM10023352_13250</name>
</gene>
<dbReference type="InterPro" id="IPR036779">
    <property type="entry name" value="LysM_dom_sf"/>
</dbReference>
<organism evidence="4 5">
    <name type="scientific">Rothia endophytica</name>
    <dbReference type="NCBI Taxonomy" id="1324766"/>
    <lineage>
        <taxon>Bacteria</taxon>
        <taxon>Bacillati</taxon>
        <taxon>Actinomycetota</taxon>
        <taxon>Actinomycetes</taxon>
        <taxon>Micrococcales</taxon>
        <taxon>Micrococcaceae</taxon>
        <taxon>Rothia</taxon>
    </lineage>
</organism>
<proteinExistence type="predicted"/>
<dbReference type="RefSeq" id="WP_345445873.1">
    <property type="nucleotide sequence ID" value="NZ_BAABKP010000002.1"/>
</dbReference>